<keyword evidence="7 12" id="KW-0648">Protein biosynthesis</keyword>
<protein>
    <recommendedName>
        <fullName evidence="12">Valine--tRNA ligase</fullName>
        <ecNumber evidence="12">6.1.1.9</ecNumber>
    </recommendedName>
    <alternativeName>
        <fullName evidence="12">Valyl-tRNA synthetase</fullName>
        <shortName evidence="12">ValRS</shortName>
    </alternativeName>
</protein>
<keyword evidence="9 12" id="KW-0030">Aminoacyl-tRNA synthetase</keyword>
<dbReference type="FunFam" id="1.10.730.10:FF:000002">
    <property type="entry name" value="Leucine--tRNA ligase"/>
    <property type="match status" value="1"/>
</dbReference>
<comment type="subunit">
    <text evidence="2 12">Monomer.</text>
</comment>
<evidence type="ECO:0000256" key="10">
    <source>
        <dbReference type="ARBA" id="ARBA00047552"/>
    </source>
</evidence>
<dbReference type="Gene3D" id="1.10.287.380">
    <property type="entry name" value="Valyl-tRNA synthetase, C-terminal domain"/>
    <property type="match status" value="1"/>
</dbReference>
<feature type="short sequence motif" description="'HIGH' region" evidence="12">
    <location>
        <begin position="50"/>
        <end position="60"/>
    </location>
</feature>
<dbReference type="EC" id="6.1.1.9" evidence="12"/>
<evidence type="ECO:0000259" key="14">
    <source>
        <dbReference type="Pfam" id="PF08264"/>
    </source>
</evidence>
<dbReference type="PROSITE" id="PS00178">
    <property type="entry name" value="AA_TRNA_LIGASE_I"/>
    <property type="match status" value="1"/>
</dbReference>
<dbReference type="InterPro" id="IPR013155">
    <property type="entry name" value="M/V/L/I-tRNA-synth_anticd-bd"/>
</dbReference>
<dbReference type="RefSeq" id="WP_101071442.1">
    <property type="nucleotide sequence ID" value="NZ_PISP01000001.1"/>
</dbReference>
<comment type="subcellular location">
    <subcellularLocation>
        <location evidence="1 12">Cytoplasm</location>
    </subcellularLocation>
</comment>
<sequence>MSSFDSLKDIPKHYDPSETEDKWYSYWEENNFFHSEPDDRESFTVVIPPPNVTGVLHMGHMLNNTIQDVLVRRARMLGKNTCWVPGTDHASIATEAKVVQKLRKKGIKKSDLSRDEFLKHAWDWTDEHGGIILQQLRKLGASCDWQRTRFTLEDELYESVIDCFIELYDRGYIYRGQRMVNWDPAAQTALSDEEVIHKEVQSKLYHVRYPIKDSDEYITIATTRPETILADTAVCVNPDDDRYTHLIGKSVIIPMVNREVKIISDEYVDKEYGTGCLKITPAHDQNDYEIGVKHGLEIIDMLNADGTVAEVAEHYVGKDRFEARKLIIKDLEEAGLLVKVEEMANKVGYSERTDAVIEPRLSLQWFCKMDELSKPALDNVMNDEIQFHPAKFKNSYKHWMENIRDWCISRQLWWGHRIPAWYFGDGEEEYVIARTADEALEKAKEKSGNSALSDSDLRQDEDVLDTWFSSWLWPMSVFDPAFIKNKKGNKELEYYYPTQDLVTAPEIMFFWVARMIMAGYAFTGEKPFSNVYYHGIVRDEKRRKMSKSLGNSPDPLKLIEKYGADGTRVGMLFASPAGNDLLFDEALCEQGRNFSNKIWNAFRFLTMNMEDGVEYAPTTEIDPENLADKWMIGRIRSTLRDMEDDFSKYRLNEALKKIYSLVWDDFCDWYIEVCKADQYGDSMPKENLERALGFFEMLMKMLHPFMPFITEEIWQRIQSRSDDEALTVSSWPEIKNETFDSSVSLFNTVQDQISAIRNIQAEMNLSPKAELNIIIKPKNDDLARQLRSAEWIYSKLLPVEKITFDVGSEKPKASAAAVVDGSEIYIPLEGLIDLEKERNRIQKEIDRLQGFLKGVEKKLSNAGFVNNAPDAVVEKEKQKKADAETDLEKLAKQLEEFNG</sequence>
<name>A0A2N0VIY8_9BACT</name>
<comment type="caution">
    <text evidence="16">The sequence shown here is derived from an EMBL/GenBank/DDBJ whole genome shotgun (WGS) entry which is preliminary data.</text>
</comment>
<dbReference type="Proteomes" id="UP000233398">
    <property type="component" value="Unassembled WGS sequence"/>
</dbReference>
<keyword evidence="17" id="KW-1185">Reference proteome</keyword>
<dbReference type="PANTHER" id="PTHR11946:SF109">
    <property type="entry name" value="VALINE--TRNA LIGASE"/>
    <property type="match status" value="1"/>
</dbReference>
<dbReference type="InterPro" id="IPR033705">
    <property type="entry name" value="Anticodon_Ia_Val"/>
</dbReference>
<dbReference type="InterPro" id="IPR009080">
    <property type="entry name" value="tRNAsynth_Ia_anticodon-bd"/>
</dbReference>
<dbReference type="InterPro" id="IPR009008">
    <property type="entry name" value="Val/Leu/Ile-tRNA-synth_edit"/>
</dbReference>
<dbReference type="PRINTS" id="PR00986">
    <property type="entry name" value="TRNASYNTHVAL"/>
</dbReference>
<feature type="binding site" evidence="12">
    <location>
        <position position="547"/>
    </location>
    <ligand>
        <name>ATP</name>
        <dbReference type="ChEBI" id="CHEBI:30616"/>
    </ligand>
</feature>
<dbReference type="Pfam" id="PF10458">
    <property type="entry name" value="Val_tRNA-synt_C"/>
    <property type="match status" value="1"/>
</dbReference>
<dbReference type="GO" id="GO:0005524">
    <property type="term" value="F:ATP binding"/>
    <property type="evidence" value="ECO:0007669"/>
    <property type="project" value="UniProtKB-UniRule"/>
</dbReference>
<dbReference type="GO" id="GO:0005829">
    <property type="term" value="C:cytosol"/>
    <property type="evidence" value="ECO:0007669"/>
    <property type="project" value="TreeGrafter"/>
</dbReference>
<keyword evidence="4 12" id="KW-0436">Ligase</keyword>
<dbReference type="CDD" id="cd07962">
    <property type="entry name" value="Anticodon_Ia_Val"/>
    <property type="match status" value="1"/>
</dbReference>
<evidence type="ECO:0000256" key="3">
    <source>
        <dbReference type="ARBA" id="ARBA00022490"/>
    </source>
</evidence>
<feature type="domain" description="Aminoacyl-tRNA synthetase class Ia" evidence="13">
    <location>
        <begin position="22"/>
        <end position="582"/>
    </location>
</feature>
<dbReference type="FunFam" id="3.40.50.620:FF:000032">
    <property type="entry name" value="Valine--tRNA ligase"/>
    <property type="match status" value="1"/>
</dbReference>
<evidence type="ECO:0000313" key="16">
    <source>
        <dbReference type="EMBL" id="PKD44152.1"/>
    </source>
</evidence>
<evidence type="ECO:0000256" key="11">
    <source>
        <dbReference type="ARBA" id="ARBA00060830"/>
    </source>
</evidence>
<dbReference type="NCBIfam" id="TIGR00422">
    <property type="entry name" value="valS"/>
    <property type="match status" value="1"/>
</dbReference>
<dbReference type="SUPFAM" id="SSF47323">
    <property type="entry name" value="Anticodon-binding domain of a subclass of class I aminoacyl-tRNA synthetases"/>
    <property type="match status" value="1"/>
</dbReference>
<dbReference type="InterPro" id="IPR019499">
    <property type="entry name" value="Val-tRNA_synth_tRNA-bd"/>
</dbReference>
<accession>A0A2N0VIY8</accession>
<dbReference type="GO" id="GO:0004832">
    <property type="term" value="F:valine-tRNA ligase activity"/>
    <property type="evidence" value="ECO:0007669"/>
    <property type="project" value="UniProtKB-UniRule"/>
</dbReference>
<organism evidence="16 17">
    <name type="scientific">Rhodohalobacter barkolensis</name>
    <dbReference type="NCBI Taxonomy" id="2053187"/>
    <lineage>
        <taxon>Bacteria</taxon>
        <taxon>Pseudomonadati</taxon>
        <taxon>Balneolota</taxon>
        <taxon>Balneolia</taxon>
        <taxon>Balneolales</taxon>
        <taxon>Balneolaceae</taxon>
        <taxon>Rhodohalobacter</taxon>
    </lineage>
</organism>
<comment type="catalytic activity">
    <reaction evidence="10 12">
        <text>tRNA(Val) + L-valine + ATP = L-valyl-tRNA(Val) + AMP + diphosphate</text>
        <dbReference type="Rhea" id="RHEA:10704"/>
        <dbReference type="Rhea" id="RHEA-COMP:9672"/>
        <dbReference type="Rhea" id="RHEA-COMP:9708"/>
        <dbReference type="ChEBI" id="CHEBI:30616"/>
        <dbReference type="ChEBI" id="CHEBI:33019"/>
        <dbReference type="ChEBI" id="CHEBI:57762"/>
        <dbReference type="ChEBI" id="CHEBI:78442"/>
        <dbReference type="ChEBI" id="CHEBI:78537"/>
        <dbReference type="ChEBI" id="CHEBI:456215"/>
        <dbReference type="EC" id="6.1.1.9"/>
    </reaction>
</comment>
<keyword evidence="5 12" id="KW-0547">Nucleotide-binding</keyword>
<feature type="short sequence motif" description="'KMSKS' region" evidence="12">
    <location>
        <begin position="544"/>
        <end position="548"/>
    </location>
</feature>
<comment type="domain">
    <text evidence="12">The C-terminal coiled-coil domain is crucial for aminoacylation activity.</text>
</comment>
<evidence type="ECO:0000256" key="8">
    <source>
        <dbReference type="ARBA" id="ARBA00023054"/>
    </source>
</evidence>
<keyword evidence="3 12" id="KW-0963">Cytoplasm</keyword>
<dbReference type="CDD" id="cd00817">
    <property type="entry name" value="ValRS_core"/>
    <property type="match status" value="1"/>
</dbReference>
<feature type="domain" description="Methionyl/Valyl/Leucyl/Isoleucyl-tRNA synthetase anticodon-binding" evidence="14">
    <location>
        <begin position="628"/>
        <end position="775"/>
    </location>
</feature>
<evidence type="ECO:0000256" key="4">
    <source>
        <dbReference type="ARBA" id="ARBA00022598"/>
    </source>
</evidence>
<dbReference type="InterPro" id="IPR037118">
    <property type="entry name" value="Val-tRNA_synth_C_sf"/>
</dbReference>
<keyword evidence="6 12" id="KW-0067">ATP-binding</keyword>
<evidence type="ECO:0000313" key="17">
    <source>
        <dbReference type="Proteomes" id="UP000233398"/>
    </source>
</evidence>
<dbReference type="Pfam" id="PF08264">
    <property type="entry name" value="Anticodon_1"/>
    <property type="match status" value="1"/>
</dbReference>
<dbReference type="SUPFAM" id="SSF46589">
    <property type="entry name" value="tRNA-binding arm"/>
    <property type="match status" value="1"/>
</dbReference>
<gene>
    <name evidence="12" type="primary">valS</name>
    <name evidence="16" type="ORF">CWD77_01400</name>
</gene>
<dbReference type="InterPro" id="IPR010978">
    <property type="entry name" value="tRNA-bd_arm"/>
</dbReference>
<dbReference type="Pfam" id="PF00133">
    <property type="entry name" value="tRNA-synt_1"/>
    <property type="match status" value="1"/>
</dbReference>
<dbReference type="GO" id="GO:0002161">
    <property type="term" value="F:aminoacyl-tRNA deacylase activity"/>
    <property type="evidence" value="ECO:0007669"/>
    <property type="project" value="InterPro"/>
</dbReference>
<dbReference type="NCBIfam" id="NF004349">
    <property type="entry name" value="PRK05729.1"/>
    <property type="match status" value="1"/>
</dbReference>
<evidence type="ECO:0000256" key="7">
    <source>
        <dbReference type="ARBA" id="ARBA00022917"/>
    </source>
</evidence>
<evidence type="ECO:0000256" key="2">
    <source>
        <dbReference type="ARBA" id="ARBA00011245"/>
    </source>
</evidence>
<evidence type="ECO:0000259" key="13">
    <source>
        <dbReference type="Pfam" id="PF00133"/>
    </source>
</evidence>
<comment type="function">
    <text evidence="12">Catalyzes the attachment of valine to tRNA(Val). As ValRS can inadvertently accommodate and process structurally similar amino acids such as threonine, to avoid such errors, it has a 'posttransfer' editing activity that hydrolyzes mischarged Thr-tRNA(Val) in a tRNA-dependent manner.</text>
</comment>
<dbReference type="OrthoDB" id="9810365at2"/>
<dbReference type="InterPro" id="IPR014729">
    <property type="entry name" value="Rossmann-like_a/b/a_fold"/>
</dbReference>
<feature type="domain" description="Valyl-tRNA synthetase tRNA-binding arm" evidence="15">
    <location>
        <begin position="833"/>
        <end position="896"/>
    </location>
</feature>
<dbReference type="EMBL" id="PISP01000001">
    <property type="protein sequence ID" value="PKD44152.1"/>
    <property type="molecule type" value="Genomic_DNA"/>
</dbReference>
<dbReference type="InterPro" id="IPR002300">
    <property type="entry name" value="aa-tRNA-synth_Ia"/>
</dbReference>
<evidence type="ECO:0000256" key="9">
    <source>
        <dbReference type="ARBA" id="ARBA00023146"/>
    </source>
</evidence>
<dbReference type="PANTHER" id="PTHR11946">
    <property type="entry name" value="VALYL-TRNA SYNTHETASES"/>
    <property type="match status" value="1"/>
</dbReference>
<dbReference type="Gene3D" id="3.40.50.620">
    <property type="entry name" value="HUPs"/>
    <property type="match status" value="2"/>
</dbReference>
<keyword evidence="8 12" id="KW-0175">Coiled coil</keyword>
<evidence type="ECO:0000256" key="5">
    <source>
        <dbReference type="ARBA" id="ARBA00022741"/>
    </source>
</evidence>
<evidence type="ECO:0000259" key="15">
    <source>
        <dbReference type="Pfam" id="PF10458"/>
    </source>
</evidence>
<evidence type="ECO:0000256" key="12">
    <source>
        <dbReference type="HAMAP-Rule" id="MF_02004"/>
    </source>
</evidence>
<feature type="coiled-coil region" evidence="12">
    <location>
        <begin position="831"/>
        <end position="893"/>
    </location>
</feature>
<dbReference type="SUPFAM" id="SSF50677">
    <property type="entry name" value="ValRS/IleRS/LeuRS editing domain"/>
    <property type="match status" value="1"/>
</dbReference>
<evidence type="ECO:0000256" key="1">
    <source>
        <dbReference type="ARBA" id="ARBA00004496"/>
    </source>
</evidence>
<dbReference type="SUPFAM" id="SSF52374">
    <property type="entry name" value="Nucleotidylyl transferase"/>
    <property type="match status" value="1"/>
</dbReference>
<dbReference type="AlphaFoldDB" id="A0A2N0VIY8"/>
<proteinExistence type="inferred from homology"/>
<dbReference type="InterPro" id="IPR001412">
    <property type="entry name" value="aa-tRNA-synth_I_CS"/>
</dbReference>
<evidence type="ECO:0000256" key="6">
    <source>
        <dbReference type="ARBA" id="ARBA00022840"/>
    </source>
</evidence>
<dbReference type="FunFam" id="1.10.287.380:FF:000001">
    <property type="entry name" value="Valine--tRNA ligase"/>
    <property type="match status" value="1"/>
</dbReference>
<dbReference type="Gene3D" id="1.10.730.10">
    <property type="entry name" value="Isoleucyl-tRNA Synthetase, Domain 1"/>
    <property type="match status" value="1"/>
</dbReference>
<dbReference type="InterPro" id="IPR002303">
    <property type="entry name" value="Valyl-tRNA_ligase"/>
</dbReference>
<comment type="similarity">
    <text evidence="11 12">Belongs to the class-I aminoacyl-tRNA synthetase family. ValS type 1 subfamily.</text>
</comment>
<dbReference type="HAMAP" id="MF_02004">
    <property type="entry name" value="Val_tRNA_synth_type1"/>
    <property type="match status" value="1"/>
</dbReference>
<comment type="domain">
    <text evidence="12">ValRS has two distinct active sites: one for aminoacylation and one for editing. The misactivated threonine is translocated from the active site to the editing site.</text>
</comment>
<dbReference type="GO" id="GO:0006438">
    <property type="term" value="P:valyl-tRNA aminoacylation"/>
    <property type="evidence" value="ECO:0007669"/>
    <property type="project" value="UniProtKB-UniRule"/>
</dbReference>
<reference evidence="16 17" key="1">
    <citation type="submission" date="2017-11" db="EMBL/GenBank/DDBJ databases">
        <title>Rhodohalobacter 15182 sp. nov., isolated from a salt lake.</title>
        <authorList>
            <person name="Han S."/>
        </authorList>
    </citation>
    <scope>NUCLEOTIDE SEQUENCE [LARGE SCALE GENOMIC DNA]</scope>
    <source>
        <strain evidence="16 17">15182</strain>
    </source>
</reference>